<feature type="transmembrane region" description="Helical" evidence="1">
    <location>
        <begin position="170"/>
        <end position="193"/>
    </location>
</feature>
<keyword evidence="1" id="KW-0812">Transmembrane</keyword>
<dbReference type="RefSeq" id="XP_040878647.1">
    <property type="nucleotide sequence ID" value="XM_041022137.1"/>
</dbReference>
<name>A0A074VR15_AURM1</name>
<feature type="transmembrane region" description="Helical" evidence="1">
    <location>
        <begin position="136"/>
        <end position="158"/>
    </location>
</feature>
<evidence type="ECO:0000313" key="3">
    <source>
        <dbReference type="Proteomes" id="UP000030672"/>
    </source>
</evidence>
<keyword evidence="1" id="KW-0472">Membrane</keyword>
<feature type="transmembrane region" description="Helical" evidence="1">
    <location>
        <begin position="103"/>
        <end position="124"/>
    </location>
</feature>
<evidence type="ECO:0000256" key="1">
    <source>
        <dbReference type="SAM" id="Phobius"/>
    </source>
</evidence>
<accession>A0A074VR15</accession>
<dbReference type="EMBL" id="KL584837">
    <property type="protein sequence ID" value="KEQ61624.1"/>
    <property type="molecule type" value="Genomic_DNA"/>
</dbReference>
<keyword evidence="3" id="KW-1185">Reference proteome</keyword>
<protein>
    <submittedName>
        <fullName evidence="2">Uncharacterized protein</fullName>
    </submittedName>
</protein>
<reference evidence="2 3" key="1">
    <citation type="journal article" date="2014" name="BMC Genomics">
        <title>Genome sequencing of four Aureobasidium pullulans varieties: biotechnological potential, stress tolerance, and description of new species.</title>
        <authorList>
            <person name="Gostin Ar C."/>
            <person name="Ohm R.A."/>
            <person name="Kogej T."/>
            <person name="Sonjak S."/>
            <person name="Turk M."/>
            <person name="Zajc J."/>
            <person name="Zalar P."/>
            <person name="Grube M."/>
            <person name="Sun H."/>
            <person name="Han J."/>
            <person name="Sharma A."/>
            <person name="Chiniquy J."/>
            <person name="Ngan C.Y."/>
            <person name="Lipzen A."/>
            <person name="Barry K."/>
            <person name="Grigoriev I.V."/>
            <person name="Gunde-Cimerman N."/>
        </authorList>
    </citation>
    <scope>NUCLEOTIDE SEQUENCE [LARGE SCALE GENOMIC DNA]</scope>
    <source>
        <strain evidence="2 3">CBS 110374</strain>
    </source>
</reference>
<dbReference type="AlphaFoldDB" id="A0A074VR15"/>
<sequence length="220" mass="24203">MDVEKTITLPNGEEPLKTPTVGEGYTAAMGIINTSTSPISRHESEEQDEDTKTQSFLNFEKPGPVTLLFCLVLNMLVTISWYYLNIDIPVSDRVTPAMLCRYLYDGIVLFPMGFFSLVGCLHCYGTLLCLRRDDRALCIARVALGGMLGASVVVKYGLEAGVFDLSAPEQLVFWAMAGVTPGAGLVALVGFCWDSLYRGCQSEEVSRVDEKRPLLEKEDV</sequence>
<gene>
    <name evidence="2" type="ORF">M437DRAFT_51151</name>
</gene>
<feature type="transmembrane region" description="Helical" evidence="1">
    <location>
        <begin position="65"/>
        <end position="83"/>
    </location>
</feature>
<organism evidence="2 3">
    <name type="scientific">Aureobasidium melanogenum (strain CBS 110374)</name>
    <name type="common">Aureobasidium pullulans var. melanogenum</name>
    <dbReference type="NCBI Taxonomy" id="1043003"/>
    <lineage>
        <taxon>Eukaryota</taxon>
        <taxon>Fungi</taxon>
        <taxon>Dikarya</taxon>
        <taxon>Ascomycota</taxon>
        <taxon>Pezizomycotina</taxon>
        <taxon>Dothideomycetes</taxon>
        <taxon>Dothideomycetidae</taxon>
        <taxon>Dothideales</taxon>
        <taxon>Saccotheciaceae</taxon>
        <taxon>Aureobasidium</taxon>
    </lineage>
</organism>
<evidence type="ECO:0000313" key="2">
    <source>
        <dbReference type="EMBL" id="KEQ61624.1"/>
    </source>
</evidence>
<dbReference type="HOGENOM" id="CLU_1255764_0_0_1"/>
<proteinExistence type="predicted"/>
<dbReference type="GeneID" id="63915510"/>
<keyword evidence="1" id="KW-1133">Transmembrane helix</keyword>
<dbReference type="Proteomes" id="UP000030672">
    <property type="component" value="Unassembled WGS sequence"/>
</dbReference>